<organism evidence="1 2">
    <name type="scientific">Daphnia magna</name>
    <dbReference type="NCBI Taxonomy" id="35525"/>
    <lineage>
        <taxon>Eukaryota</taxon>
        <taxon>Metazoa</taxon>
        <taxon>Ecdysozoa</taxon>
        <taxon>Arthropoda</taxon>
        <taxon>Crustacea</taxon>
        <taxon>Branchiopoda</taxon>
        <taxon>Diplostraca</taxon>
        <taxon>Cladocera</taxon>
        <taxon>Anomopoda</taxon>
        <taxon>Daphniidae</taxon>
        <taxon>Daphnia</taxon>
    </lineage>
</organism>
<name>A0ABQ9YXB2_9CRUS</name>
<dbReference type="Proteomes" id="UP001234178">
    <property type="component" value="Unassembled WGS sequence"/>
</dbReference>
<evidence type="ECO:0000313" key="1">
    <source>
        <dbReference type="EMBL" id="KAK4005284.1"/>
    </source>
</evidence>
<protein>
    <submittedName>
        <fullName evidence="1">Uncharacterized protein</fullName>
    </submittedName>
</protein>
<comment type="caution">
    <text evidence="1">The sequence shown here is derived from an EMBL/GenBank/DDBJ whole genome shotgun (WGS) entry which is preliminary data.</text>
</comment>
<gene>
    <name evidence="1" type="ORF">OUZ56_007001</name>
</gene>
<proteinExistence type="predicted"/>
<dbReference type="EMBL" id="JAOYFB010000001">
    <property type="protein sequence ID" value="KAK4005284.1"/>
    <property type="molecule type" value="Genomic_DNA"/>
</dbReference>
<evidence type="ECO:0000313" key="2">
    <source>
        <dbReference type="Proteomes" id="UP001234178"/>
    </source>
</evidence>
<keyword evidence="2" id="KW-1185">Reference proteome</keyword>
<reference evidence="1 2" key="1">
    <citation type="journal article" date="2023" name="Nucleic Acids Res.">
        <title>The hologenome of Daphnia magna reveals possible DNA methylation and microbiome-mediated evolution of the host genome.</title>
        <authorList>
            <person name="Chaturvedi A."/>
            <person name="Li X."/>
            <person name="Dhandapani V."/>
            <person name="Marshall H."/>
            <person name="Kissane S."/>
            <person name="Cuenca-Cambronero M."/>
            <person name="Asole G."/>
            <person name="Calvet F."/>
            <person name="Ruiz-Romero M."/>
            <person name="Marangio P."/>
            <person name="Guigo R."/>
            <person name="Rago D."/>
            <person name="Mirbahai L."/>
            <person name="Eastwood N."/>
            <person name="Colbourne J.K."/>
            <person name="Zhou J."/>
            <person name="Mallon E."/>
            <person name="Orsini L."/>
        </authorList>
    </citation>
    <scope>NUCLEOTIDE SEQUENCE [LARGE SCALE GENOMIC DNA]</scope>
    <source>
        <strain evidence="1">LRV0_1</strain>
    </source>
</reference>
<sequence length="60" mass="7036">MVHCFPPKLSRVSRPVYPVSVNSFCIWDTFSSRKEKRINNKCLCSYIEKIAHFDISINDD</sequence>
<accession>A0ABQ9YXB2</accession>